<keyword evidence="10" id="KW-1185">Reference proteome</keyword>
<dbReference type="EMBL" id="VCIZ01000019">
    <property type="protein sequence ID" value="TSP09947.1"/>
    <property type="molecule type" value="Genomic_DNA"/>
</dbReference>
<dbReference type="RefSeq" id="WP_144201977.1">
    <property type="nucleotide sequence ID" value="NZ_CAJPVH010000039.1"/>
</dbReference>
<proteinExistence type="predicted"/>
<evidence type="ECO:0000256" key="8">
    <source>
        <dbReference type="SAM" id="Phobius"/>
    </source>
</evidence>
<evidence type="ECO:0000313" key="9">
    <source>
        <dbReference type="EMBL" id="TSP09947.1"/>
    </source>
</evidence>
<keyword evidence="7 8" id="KW-0472">Membrane</keyword>
<dbReference type="InterPro" id="IPR012902">
    <property type="entry name" value="N_methyl_site"/>
</dbReference>
<evidence type="ECO:0000256" key="3">
    <source>
        <dbReference type="ARBA" id="ARBA00022481"/>
    </source>
</evidence>
<gene>
    <name evidence="9" type="ORF">FGG12_24690</name>
</gene>
<protein>
    <submittedName>
        <fullName evidence="9">Prepilin-type N-terminal cleavage/methylation domain-containing protein</fullName>
    </submittedName>
</protein>
<keyword evidence="2" id="KW-1003">Cell membrane</keyword>
<evidence type="ECO:0000313" key="10">
    <source>
        <dbReference type="Proteomes" id="UP000318943"/>
    </source>
</evidence>
<dbReference type="Pfam" id="PF07963">
    <property type="entry name" value="N_methyl"/>
    <property type="match status" value="1"/>
</dbReference>
<dbReference type="PANTHER" id="PTHR39583:SF2">
    <property type="entry name" value="TYPE II SECRETION SYSTEM PROTEIN J"/>
    <property type="match status" value="1"/>
</dbReference>
<evidence type="ECO:0000256" key="5">
    <source>
        <dbReference type="ARBA" id="ARBA00022692"/>
    </source>
</evidence>
<evidence type="ECO:0000256" key="2">
    <source>
        <dbReference type="ARBA" id="ARBA00022475"/>
    </source>
</evidence>
<accession>A0ABY3EGA1</accession>
<keyword evidence="6 8" id="KW-1133">Transmembrane helix</keyword>
<dbReference type="Proteomes" id="UP000318943">
    <property type="component" value="Unassembled WGS sequence"/>
</dbReference>
<reference evidence="9 10" key="1">
    <citation type="submission" date="2019-05" db="EMBL/GenBank/DDBJ databases">
        <title>Whole genome sequence analysis of Cupriavidus campinensis S14E4C strain.</title>
        <authorList>
            <person name="Abbaszade G."/>
            <person name="Szabo A."/>
            <person name="Toumi M."/>
            <person name="Toth E."/>
        </authorList>
    </citation>
    <scope>NUCLEOTIDE SEQUENCE [LARGE SCALE GENOMIC DNA]</scope>
    <source>
        <strain evidence="9 10">S14E4C</strain>
    </source>
</reference>
<comment type="caution">
    <text evidence="9">The sequence shown here is derived from an EMBL/GenBank/DDBJ whole genome shotgun (WGS) entry which is preliminary data.</text>
</comment>
<keyword evidence="3" id="KW-0488">Methylation</keyword>
<evidence type="ECO:0000256" key="1">
    <source>
        <dbReference type="ARBA" id="ARBA00004377"/>
    </source>
</evidence>
<dbReference type="PROSITE" id="PS00409">
    <property type="entry name" value="PROKAR_NTER_METHYL"/>
    <property type="match status" value="1"/>
</dbReference>
<dbReference type="InterPro" id="IPR051621">
    <property type="entry name" value="T2SS_protein_J"/>
</dbReference>
<name>A0ABY3EGA1_9BURK</name>
<keyword evidence="5 8" id="KW-0812">Transmembrane</keyword>
<dbReference type="PANTHER" id="PTHR39583">
    <property type="entry name" value="TYPE II SECRETION SYSTEM PROTEIN J-RELATED"/>
    <property type="match status" value="1"/>
</dbReference>
<evidence type="ECO:0000256" key="6">
    <source>
        <dbReference type="ARBA" id="ARBA00022989"/>
    </source>
</evidence>
<evidence type="ECO:0000256" key="7">
    <source>
        <dbReference type="ARBA" id="ARBA00023136"/>
    </source>
</evidence>
<comment type="subcellular location">
    <subcellularLocation>
        <location evidence="1">Cell inner membrane</location>
        <topology evidence="1">Single-pass membrane protein</topology>
    </subcellularLocation>
</comment>
<sequence>MKRAASSERPSPRSHGRNGRGGFTLLEMLVAITLMAVMAVIGWRALDSLTRSRERLTDHDARLDALKVLYGQFQSDCEHLANPTQLQASPVELGANQLMLVRDRRDEGQPTAWQVVVYRVDNNTLVRMASRPALSRNAVQGAMVNLRQGAPGGAQVRPLLPDTAELAARVWVEPAGWQAENGRVRAALMQQSAIDSAAAQAATAATAAGASDADASAANINGNATLRALELTVLAKMGDGDAPRRFQKVCMTGL</sequence>
<dbReference type="SUPFAM" id="SSF54523">
    <property type="entry name" value="Pili subunits"/>
    <property type="match status" value="1"/>
</dbReference>
<dbReference type="InterPro" id="IPR045584">
    <property type="entry name" value="Pilin-like"/>
</dbReference>
<keyword evidence="4" id="KW-0997">Cell inner membrane</keyword>
<dbReference type="NCBIfam" id="TIGR02532">
    <property type="entry name" value="IV_pilin_GFxxxE"/>
    <property type="match status" value="1"/>
</dbReference>
<feature type="transmembrane region" description="Helical" evidence="8">
    <location>
        <begin position="21"/>
        <end position="43"/>
    </location>
</feature>
<organism evidence="9 10">
    <name type="scientific">Cupriavidus campinensis</name>
    <dbReference type="NCBI Taxonomy" id="151783"/>
    <lineage>
        <taxon>Bacteria</taxon>
        <taxon>Pseudomonadati</taxon>
        <taxon>Pseudomonadota</taxon>
        <taxon>Betaproteobacteria</taxon>
        <taxon>Burkholderiales</taxon>
        <taxon>Burkholderiaceae</taxon>
        <taxon>Cupriavidus</taxon>
    </lineage>
</organism>
<evidence type="ECO:0000256" key="4">
    <source>
        <dbReference type="ARBA" id="ARBA00022519"/>
    </source>
</evidence>